<keyword evidence="3" id="KW-1133">Transmembrane helix</keyword>
<evidence type="ECO:0000256" key="3">
    <source>
        <dbReference type="SAM" id="Phobius"/>
    </source>
</evidence>
<dbReference type="EC" id="2.7.8.31" evidence="5"/>
<accession>A0A518HQT7</accession>
<feature type="transmembrane region" description="Helical" evidence="3">
    <location>
        <begin position="68"/>
        <end position="92"/>
    </location>
</feature>
<keyword evidence="6" id="KW-1185">Reference proteome</keyword>
<comment type="similarity">
    <text evidence="1">Belongs to the bacterial sugar transferase family.</text>
</comment>
<evidence type="ECO:0000313" key="6">
    <source>
        <dbReference type="Proteomes" id="UP000319004"/>
    </source>
</evidence>
<name>A0A518HQT7_9BACT</name>
<dbReference type="InterPro" id="IPR003362">
    <property type="entry name" value="Bact_transf"/>
</dbReference>
<reference evidence="5 6" key="1">
    <citation type="submission" date="2019-03" db="EMBL/GenBank/DDBJ databases">
        <title>Deep-cultivation of Planctomycetes and their phenomic and genomic characterization uncovers novel biology.</title>
        <authorList>
            <person name="Wiegand S."/>
            <person name="Jogler M."/>
            <person name="Boedeker C."/>
            <person name="Pinto D."/>
            <person name="Vollmers J."/>
            <person name="Rivas-Marin E."/>
            <person name="Kohn T."/>
            <person name="Peeters S.H."/>
            <person name="Heuer A."/>
            <person name="Rast P."/>
            <person name="Oberbeckmann S."/>
            <person name="Bunk B."/>
            <person name="Jeske O."/>
            <person name="Meyerdierks A."/>
            <person name="Storesund J.E."/>
            <person name="Kallscheuer N."/>
            <person name="Luecker S."/>
            <person name="Lage O.M."/>
            <person name="Pohl T."/>
            <person name="Merkel B.J."/>
            <person name="Hornburger P."/>
            <person name="Mueller R.-W."/>
            <person name="Bruemmer F."/>
            <person name="Labrenz M."/>
            <person name="Spormann A.M."/>
            <person name="Op den Camp H."/>
            <person name="Overmann J."/>
            <person name="Amann R."/>
            <person name="Jetten M.S.M."/>
            <person name="Mascher T."/>
            <person name="Medema M.H."/>
            <person name="Devos D.P."/>
            <person name="Kaster A.-K."/>
            <person name="Ovreas L."/>
            <person name="Rohde M."/>
            <person name="Galperin M.Y."/>
            <person name="Jogler C."/>
        </authorList>
    </citation>
    <scope>NUCLEOTIDE SEQUENCE [LARGE SCALE GENOMIC DNA]</scope>
    <source>
        <strain evidence="5 6">Enr13</strain>
    </source>
</reference>
<gene>
    <name evidence="5" type="primary">gumD</name>
    <name evidence="5" type="ORF">Enr13x_30670</name>
</gene>
<feature type="domain" description="Bacterial sugar transferase" evidence="4">
    <location>
        <begin position="62"/>
        <end position="244"/>
    </location>
</feature>
<dbReference type="PANTHER" id="PTHR30576:SF0">
    <property type="entry name" value="UNDECAPRENYL-PHOSPHATE N-ACETYLGALACTOSAMINYL 1-PHOSPHATE TRANSFERASE-RELATED"/>
    <property type="match status" value="1"/>
</dbReference>
<feature type="region of interest" description="Disordered" evidence="2">
    <location>
        <begin position="1"/>
        <end position="41"/>
    </location>
</feature>
<proteinExistence type="inferred from homology"/>
<dbReference type="RefSeq" id="WP_231744299.1">
    <property type="nucleotide sequence ID" value="NZ_CP037423.1"/>
</dbReference>
<evidence type="ECO:0000256" key="2">
    <source>
        <dbReference type="SAM" id="MobiDB-lite"/>
    </source>
</evidence>
<keyword evidence="3" id="KW-0812">Transmembrane</keyword>
<dbReference type="GO" id="GO:0089702">
    <property type="term" value="F:undecaprenyl-phosphate glucose phosphotransferase activity"/>
    <property type="evidence" value="ECO:0007669"/>
    <property type="project" value="UniProtKB-EC"/>
</dbReference>
<keyword evidence="5" id="KW-0808">Transferase</keyword>
<keyword evidence="3" id="KW-0472">Membrane</keyword>
<feature type="region of interest" description="Disordered" evidence="2">
    <location>
        <begin position="282"/>
        <end position="314"/>
    </location>
</feature>
<dbReference type="EMBL" id="CP037423">
    <property type="protein sequence ID" value="QDV43212.1"/>
    <property type="molecule type" value="Genomic_DNA"/>
</dbReference>
<feature type="compositionally biased region" description="Basic and acidic residues" evidence="2">
    <location>
        <begin position="25"/>
        <end position="41"/>
    </location>
</feature>
<organism evidence="5 6">
    <name type="scientific">Stieleria neptunia</name>
    <dbReference type="NCBI Taxonomy" id="2527979"/>
    <lineage>
        <taxon>Bacteria</taxon>
        <taxon>Pseudomonadati</taxon>
        <taxon>Planctomycetota</taxon>
        <taxon>Planctomycetia</taxon>
        <taxon>Pirellulales</taxon>
        <taxon>Pirellulaceae</taxon>
        <taxon>Stieleria</taxon>
    </lineage>
</organism>
<sequence>MLDFASPQDDYYDSDEDSSISTAVSDRERADTHDLREQPRRTSSIDDCKRIAVERAKYFRRKYAVERVLGGVMFLAAAPVIAVLIGLIRITSKGPGIYRQKRVGLHGETFYVYKLRSMYVNAERGGKPVWSTKKDKRITPLGKVLRRTHLDELPQLWNVVKGEMALTGPRPERPEICGVLTTFIDDYYHRNVVKPGVTGLAQINLEPDETVADVKRKQFLDLLYIQNADLWLDLRMLTATGLRVVGIRGGRAMKLLSLCRAHLVAESVIILPADHRKLFPEQGASVASNSAERSDRPDHRSNPAIRCDRRHAPK</sequence>
<dbReference type="AlphaFoldDB" id="A0A518HQT7"/>
<dbReference type="Proteomes" id="UP000319004">
    <property type="component" value="Chromosome"/>
</dbReference>
<protein>
    <submittedName>
        <fullName evidence="5">UDP-glucose:undecaprenyl-phosphate glucose-1-phosphate transferase</fullName>
        <ecNumber evidence="5">2.7.8.31</ecNumber>
    </submittedName>
</protein>
<dbReference type="Pfam" id="PF02397">
    <property type="entry name" value="Bac_transf"/>
    <property type="match status" value="1"/>
</dbReference>
<evidence type="ECO:0000256" key="1">
    <source>
        <dbReference type="ARBA" id="ARBA00006464"/>
    </source>
</evidence>
<evidence type="ECO:0000313" key="5">
    <source>
        <dbReference type="EMBL" id="QDV43212.1"/>
    </source>
</evidence>
<dbReference type="PANTHER" id="PTHR30576">
    <property type="entry name" value="COLANIC BIOSYNTHESIS UDP-GLUCOSE LIPID CARRIER TRANSFERASE"/>
    <property type="match status" value="1"/>
</dbReference>
<evidence type="ECO:0000259" key="4">
    <source>
        <dbReference type="Pfam" id="PF02397"/>
    </source>
</evidence>
<feature type="compositionally biased region" description="Basic and acidic residues" evidence="2">
    <location>
        <begin position="292"/>
        <end position="301"/>
    </location>
</feature>
<dbReference type="KEGG" id="snep:Enr13x_30670"/>